<dbReference type="OrthoDB" id="9807770at2"/>
<evidence type="ECO:0000259" key="2">
    <source>
        <dbReference type="PROSITE" id="PS50164"/>
    </source>
</evidence>
<dbReference type="Pfam" id="PF01541">
    <property type="entry name" value="GIY-YIG"/>
    <property type="match status" value="1"/>
</dbReference>
<feature type="domain" description="GIY-YIG" evidence="2">
    <location>
        <begin position="3"/>
        <end position="80"/>
    </location>
</feature>
<evidence type="ECO:0000256" key="1">
    <source>
        <dbReference type="ARBA" id="ARBA00007435"/>
    </source>
</evidence>
<dbReference type="PANTHER" id="PTHR34477:SF5">
    <property type="entry name" value="BSL5627 PROTEIN"/>
    <property type="match status" value="1"/>
</dbReference>
<dbReference type="AlphaFoldDB" id="Q1N5C0"/>
<evidence type="ECO:0000313" key="4">
    <source>
        <dbReference type="Proteomes" id="UP000004263"/>
    </source>
</evidence>
<reference evidence="3 4" key="1">
    <citation type="submission" date="2006-03" db="EMBL/GenBank/DDBJ databases">
        <authorList>
            <person name="Pinhassi J."/>
            <person name="Pedros-Alio C."/>
            <person name="Ferriera S."/>
            <person name="Johnson J."/>
            <person name="Kravitz S."/>
            <person name="Halpern A."/>
            <person name="Remington K."/>
            <person name="Beeson K."/>
            <person name="Tran B."/>
            <person name="Rogers Y.-H."/>
            <person name="Friedman R."/>
            <person name="Venter J.C."/>
        </authorList>
    </citation>
    <scope>NUCLEOTIDE SEQUENCE [LARGE SCALE GENOMIC DNA]</scope>
    <source>
        <strain evidence="3 4">RED65</strain>
    </source>
</reference>
<dbReference type="InterPro" id="IPR035901">
    <property type="entry name" value="GIY-YIG_endonuc_sf"/>
</dbReference>
<gene>
    <name evidence="3" type="ORF">RED65_00345</name>
</gene>
<evidence type="ECO:0000313" key="3">
    <source>
        <dbReference type="EMBL" id="EAT13163.1"/>
    </source>
</evidence>
<dbReference type="EMBL" id="AAQH01000002">
    <property type="protein sequence ID" value="EAT13163.1"/>
    <property type="molecule type" value="Genomic_DNA"/>
</dbReference>
<dbReference type="CDD" id="cd10448">
    <property type="entry name" value="GIY-YIG_unchar_3"/>
    <property type="match status" value="1"/>
</dbReference>
<dbReference type="Gene3D" id="3.40.1440.10">
    <property type="entry name" value="GIY-YIG endonuclease"/>
    <property type="match status" value="1"/>
</dbReference>
<dbReference type="InterPro" id="IPR000305">
    <property type="entry name" value="GIY-YIG_endonuc"/>
</dbReference>
<protein>
    <submittedName>
        <fullName evidence="3">Endo/excinuclease amino terminal domain protein</fullName>
    </submittedName>
</protein>
<dbReference type="HOGENOM" id="CLU_135650_3_1_6"/>
<accession>Q1N5C0</accession>
<name>Q1N5C0_9GAMM</name>
<sequence length="96" mass="11599">MNKTPCVYIMTNYRKGTIYVGVTSDLKKRVWQHKNNAVDSFTARYGLKTLVYYEVTENMESAIQREKRLKHWNRSWKLNLIDSFNPSWRDLYIDLF</sequence>
<dbReference type="PANTHER" id="PTHR34477">
    <property type="entry name" value="UPF0213 PROTEIN YHBQ"/>
    <property type="match status" value="1"/>
</dbReference>
<dbReference type="SUPFAM" id="SSF82771">
    <property type="entry name" value="GIY-YIG endonuclease"/>
    <property type="match status" value="1"/>
</dbReference>
<keyword evidence="4" id="KW-1185">Reference proteome</keyword>
<dbReference type="InterPro" id="IPR050190">
    <property type="entry name" value="UPF0213_domain"/>
</dbReference>
<proteinExistence type="inferred from homology"/>
<organism evidence="3 4">
    <name type="scientific">Bermanella marisrubri</name>
    <dbReference type="NCBI Taxonomy" id="207949"/>
    <lineage>
        <taxon>Bacteria</taxon>
        <taxon>Pseudomonadati</taxon>
        <taxon>Pseudomonadota</taxon>
        <taxon>Gammaproteobacteria</taxon>
        <taxon>Oceanospirillales</taxon>
        <taxon>Oceanospirillaceae</taxon>
        <taxon>Bermanella</taxon>
    </lineage>
</organism>
<comment type="caution">
    <text evidence="3">The sequence shown here is derived from an EMBL/GenBank/DDBJ whole genome shotgun (WGS) entry which is preliminary data.</text>
</comment>
<comment type="similarity">
    <text evidence="1">Belongs to the UPF0213 family.</text>
</comment>
<dbReference type="PROSITE" id="PS50164">
    <property type="entry name" value="GIY_YIG"/>
    <property type="match status" value="1"/>
</dbReference>
<dbReference type="Proteomes" id="UP000004263">
    <property type="component" value="Unassembled WGS sequence"/>
</dbReference>
<dbReference type="SMART" id="SM00465">
    <property type="entry name" value="GIYc"/>
    <property type="match status" value="1"/>
</dbReference>
<dbReference type="STRING" id="207949.RED65_00345"/>